<gene>
    <name evidence="7" type="ORF">HRI_004275200</name>
</gene>
<evidence type="ECO:0000256" key="3">
    <source>
        <dbReference type="ARBA" id="ARBA00023002"/>
    </source>
</evidence>
<feature type="domain" description="Fe2OG dioxygenase" evidence="6">
    <location>
        <begin position="204"/>
        <end position="304"/>
    </location>
</feature>
<dbReference type="InterPro" id="IPR050295">
    <property type="entry name" value="Plant_2OG-oxidoreductases"/>
</dbReference>
<evidence type="ECO:0000256" key="2">
    <source>
        <dbReference type="ARBA" id="ARBA00022723"/>
    </source>
</evidence>
<keyword evidence="4 5" id="KW-0408">Iron</keyword>
<keyword evidence="2 5" id="KW-0479">Metal-binding</keyword>
<comment type="caution">
    <text evidence="7">The sequence shown here is derived from an EMBL/GenBank/DDBJ whole genome shotgun (WGS) entry which is preliminary data.</text>
</comment>
<accession>A0A9W7J250</accession>
<evidence type="ECO:0000313" key="7">
    <source>
        <dbReference type="EMBL" id="GMJ06060.1"/>
    </source>
</evidence>
<dbReference type="OrthoDB" id="288590at2759"/>
<dbReference type="AlphaFoldDB" id="A0A9W7J250"/>
<proteinExistence type="inferred from homology"/>
<evidence type="ECO:0000256" key="4">
    <source>
        <dbReference type="ARBA" id="ARBA00023004"/>
    </source>
</evidence>
<keyword evidence="3 5" id="KW-0560">Oxidoreductase</keyword>
<evidence type="ECO:0000256" key="1">
    <source>
        <dbReference type="ARBA" id="ARBA00008056"/>
    </source>
</evidence>
<dbReference type="Proteomes" id="UP001165190">
    <property type="component" value="Unassembled WGS sequence"/>
</dbReference>
<dbReference type="Pfam" id="PF03171">
    <property type="entry name" value="2OG-FeII_Oxy"/>
    <property type="match status" value="1"/>
</dbReference>
<evidence type="ECO:0000313" key="8">
    <source>
        <dbReference type="Proteomes" id="UP001165190"/>
    </source>
</evidence>
<dbReference type="InterPro" id="IPR027443">
    <property type="entry name" value="IPNS-like_sf"/>
</dbReference>
<dbReference type="GO" id="GO:0046872">
    <property type="term" value="F:metal ion binding"/>
    <property type="evidence" value="ECO:0007669"/>
    <property type="project" value="UniProtKB-KW"/>
</dbReference>
<evidence type="ECO:0000259" key="6">
    <source>
        <dbReference type="PROSITE" id="PS51471"/>
    </source>
</evidence>
<keyword evidence="8" id="KW-1185">Reference proteome</keyword>
<comment type="similarity">
    <text evidence="1 5">Belongs to the iron/ascorbate-dependent oxidoreductase family.</text>
</comment>
<dbReference type="PROSITE" id="PS51471">
    <property type="entry name" value="FE2OG_OXY"/>
    <property type="match status" value="1"/>
</dbReference>
<dbReference type="Pfam" id="PF14226">
    <property type="entry name" value="DIOX_N"/>
    <property type="match status" value="1"/>
</dbReference>
<dbReference type="EMBL" id="BSYR01000045">
    <property type="protein sequence ID" value="GMJ06060.1"/>
    <property type="molecule type" value="Genomic_DNA"/>
</dbReference>
<name>A0A9W7J250_HIBTR</name>
<dbReference type="SUPFAM" id="SSF51197">
    <property type="entry name" value="Clavaminate synthase-like"/>
    <property type="match status" value="1"/>
</dbReference>
<dbReference type="PANTHER" id="PTHR47991">
    <property type="entry name" value="OXOGLUTARATE/IRON-DEPENDENT DIOXYGENASE"/>
    <property type="match status" value="1"/>
</dbReference>
<evidence type="ECO:0000256" key="5">
    <source>
        <dbReference type="RuleBase" id="RU003682"/>
    </source>
</evidence>
<dbReference type="GO" id="GO:0016491">
    <property type="term" value="F:oxidoreductase activity"/>
    <property type="evidence" value="ECO:0007669"/>
    <property type="project" value="UniProtKB-KW"/>
</dbReference>
<dbReference type="InterPro" id="IPR005123">
    <property type="entry name" value="Oxoglu/Fe-dep_dioxygenase_dom"/>
</dbReference>
<dbReference type="InterPro" id="IPR044861">
    <property type="entry name" value="IPNS-like_FE2OG_OXY"/>
</dbReference>
<dbReference type="Gene3D" id="2.60.120.330">
    <property type="entry name" value="B-lactam Antibiotic, Isopenicillin N Synthase, Chain"/>
    <property type="match status" value="1"/>
</dbReference>
<organism evidence="7 8">
    <name type="scientific">Hibiscus trionum</name>
    <name type="common">Flower of an hour</name>
    <dbReference type="NCBI Taxonomy" id="183268"/>
    <lineage>
        <taxon>Eukaryota</taxon>
        <taxon>Viridiplantae</taxon>
        <taxon>Streptophyta</taxon>
        <taxon>Embryophyta</taxon>
        <taxon>Tracheophyta</taxon>
        <taxon>Spermatophyta</taxon>
        <taxon>Magnoliopsida</taxon>
        <taxon>eudicotyledons</taxon>
        <taxon>Gunneridae</taxon>
        <taxon>Pentapetalae</taxon>
        <taxon>rosids</taxon>
        <taxon>malvids</taxon>
        <taxon>Malvales</taxon>
        <taxon>Malvaceae</taxon>
        <taxon>Malvoideae</taxon>
        <taxon>Hibiscus</taxon>
    </lineage>
</organism>
<protein>
    <recommendedName>
        <fullName evidence="6">Fe2OG dioxygenase domain-containing protein</fullName>
    </recommendedName>
</protein>
<dbReference type="InterPro" id="IPR026992">
    <property type="entry name" value="DIOX_N"/>
</dbReference>
<reference evidence="7" key="1">
    <citation type="submission" date="2023-05" db="EMBL/GenBank/DDBJ databases">
        <title>Genome and transcriptome analyses reveal genes involved in the formation of fine ridges on petal epidermal cells in Hibiscus trionum.</title>
        <authorList>
            <person name="Koshimizu S."/>
            <person name="Masuda S."/>
            <person name="Ishii T."/>
            <person name="Shirasu K."/>
            <person name="Hoshino A."/>
            <person name="Arita M."/>
        </authorList>
    </citation>
    <scope>NUCLEOTIDE SEQUENCE</scope>
    <source>
        <strain evidence="7">Hamamatsu line</strain>
    </source>
</reference>
<dbReference type="FunFam" id="2.60.120.330:FF:000001">
    <property type="entry name" value="Protein SRG1"/>
    <property type="match status" value="1"/>
</dbReference>
<sequence>METKVLFGGLGGSLPVENVQALASKNPKSVPSRYFRPEVELGVVSTDQSLQIPVIDMTKLDDDDDEEQKILHLACRDWGFFQLINHGVADEVIEKMKIDTREFFNLPLEEKMACAQTPNYIEGYGQAFIVSEDQTLDWNDMLYLLPLPVPLRNMRFWPTNPPSFRATIDKYSTELHKVMLHLMKLIAKNLGADPEMLLGFFEDGTQAIRMNYYPPCAEATKVFGISPHSDSTGLSLLTQVNEVLGLQIKRNENWVPVKPVPGALIVNIGDMIEILSNGEYKSIEHRAVVNPEKERLSIAALHYPIKNSQIGPLPDLVKTNKAQYKTIPAEELLRLKLSSKLDGKRLLDQLKL</sequence>